<accession>A0AAD6Y002</accession>
<comment type="caution">
    <text evidence="2">The sequence shown here is derived from an EMBL/GenBank/DDBJ whole genome shotgun (WGS) entry which is preliminary data.</text>
</comment>
<evidence type="ECO:0000313" key="2">
    <source>
        <dbReference type="EMBL" id="KAJ7194578.1"/>
    </source>
</evidence>
<feature type="region of interest" description="Disordered" evidence="1">
    <location>
        <begin position="240"/>
        <end position="266"/>
    </location>
</feature>
<dbReference type="Proteomes" id="UP001219525">
    <property type="component" value="Unassembled WGS sequence"/>
</dbReference>
<evidence type="ECO:0000256" key="1">
    <source>
        <dbReference type="SAM" id="MobiDB-lite"/>
    </source>
</evidence>
<dbReference type="EMBL" id="JARJCW010000097">
    <property type="protein sequence ID" value="KAJ7194578.1"/>
    <property type="molecule type" value="Genomic_DNA"/>
</dbReference>
<dbReference type="AlphaFoldDB" id="A0AAD6Y002"/>
<keyword evidence="3" id="KW-1185">Reference proteome</keyword>
<gene>
    <name evidence="2" type="ORF">GGX14DRAFT_404613</name>
</gene>
<protein>
    <submittedName>
        <fullName evidence="2">Uncharacterized protein</fullName>
    </submittedName>
</protein>
<name>A0AAD6Y002_9AGAR</name>
<reference evidence="2" key="1">
    <citation type="submission" date="2023-03" db="EMBL/GenBank/DDBJ databases">
        <title>Massive genome expansion in bonnet fungi (Mycena s.s.) driven by repeated elements and novel gene families across ecological guilds.</title>
        <authorList>
            <consortium name="Lawrence Berkeley National Laboratory"/>
            <person name="Harder C.B."/>
            <person name="Miyauchi S."/>
            <person name="Viragh M."/>
            <person name="Kuo A."/>
            <person name="Thoen E."/>
            <person name="Andreopoulos B."/>
            <person name="Lu D."/>
            <person name="Skrede I."/>
            <person name="Drula E."/>
            <person name="Henrissat B."/>
            <person name="Morin E."/>
            <person name="Kohler A."/>
            <person name="Barry K."/>
            <person name="LaButti K."/>
            <person name="Morin E."/>
            <person name="Salamov A."/>
            <person name="Lipzen A."/>
            <person name="Mereny Z."/>
            <person name="Hegedus B."/>
            <person name="Baldrian P."/>
            <person name="Stursova M."/>
            <person name="Weitz H."/>
            <person name="Taylor A."/>
            <person name="Grigoriev I.V."/>
            <person name="Nagy L.G."/>
            <person name="Martin F."/>
            <person name="Kauserud H."/>
        </authorList>
    </citation>
    <scope>NUCLEOTIDE SEQUENCE</scope>
    <source>
        <strain evidence="2">9144</strain>
    </source>
</reference>
<organism evidence="2 3">
    <name type="scientific">Mycena pura</name>
    <dbReference type="NCBI Taxonomy" id="153505"/>
    <lineage>
        <taxon>Eukaryota</taxon>
        <taxon>Fungi</taxon>
        <taxon>Dikarya</taxon>
        <taxon>Basidiomycota</taxon>
        <taxon>Agaricomycotina</taxon>
        <taxon>Agaricomycetes</taxon>
        <taxon>Agaricomycetidae</taxon>
        <taxon>Agaricales</taxon>
        <taxon>Marasmiineae</taxon>
        <taxon>Mycenaceae</taxon>
        <taxon>Mycena</taxon>
    </lineage>
</organism>
<evidence type="ECO:0000313" key="3">
    <source>
        <dbReference type="Proteomes" id="UP001219525"/>
    </source>
</evidence>
<proteinExistence type="predicted"/>
<sequence>MRGWVARYLAGVWAWASELSHPPSAALSVAAGLRRRTTGRRSLGSLHSRGACAICGAAWNQSMRRTGCSLPVGFEEQMCTRKLSLMTNIEERLTVPCPGEFKILIITPRNDLSVLINSTCVQAESPRYNVFLWWLGKCLKNNLRLSSGAWARLSFHCRTSLLAASRQTVGHGYDSPNIVSNRVTRSNRILTFVWRSPVKPNFIPGHVQRYPEPSQAQAYAAPSRGAPNISIVVDTPQLEDAGKVDYNPPPPAFQIGESGARQGFGK</sequence>